<sequence>MPKQYCPADTPALTAEELRDIWQRNRSADVRDLLWEIARLRERVCQGHYFIALVESGQAGAQLMAHSYLANFGAEPCVLEDLESDYHARTPGSRKWRGEIPAQEELQRLEAMHRDARERILKRRNRQRP</sequence>
<comment type="caution">
    <text evidence="1">The sequence shown here is derived from an EMBL/GenBank/DDBJ whole genome shotgun (WGS) entry which is preliminary data.</text>
</comment>
<organism evidence="1 2">
    <name type="scientific">Cupriavidus gilardii J11</name>
    <dbReference type="NCBI Taxonomy" id="936133"/>
    <lineage>
        <taxon>Bacteria</taxon>
        <taxon>Pseudomonadati</taxon>
        <taxon>Pseudomonadota</taxon>
        <taxon>Betaproteobacteria</taxon>
        <taxon>Burkholderiales</taxon>
        <taxon>Burkholderiaceae</taxon>
        <taxon>Cupriavidus</taxon>
    </lineage>
</organism>
<accession>A0A562B5K3</accession>
<dbReference type="OrthoDB" id="8966655at2"/>
<keyword evidence="2" id="KW-1185">Reference proteome</keyword>
<name>A0A562B5K3_9BURK</name>
<evidence type="ECO:0000313" key="1">
    <source>
        <dbReference type="EMBL" id="TWG80384.1"/>
    </source>
</evidence>
<protein>
    <submittedName>
        <fullName evidence="1">Uncharacterized protein</fullName>
    </submittedName>
</protein>
<dbReference type="AlphaFoldDB" id="A0A562B5K3"/>
<dbReference type="EMBL" id="VLJN01000045">
    <property type="protein sequence ID" value="TWG80384.1"/>
    <property type="molecule type" value="Genomic_DNA"/>
</dbReference>
<gene>
    <name evidence="1" type="ORF">L602_000500000300</name>
</gene>
<proteinExistence type="predicted"/>
<dbReference type="Proteomes" id="UP000318141">
    <property type="component" value="Unassembled WGS sequence"/>
</dbReference>
<reference evidence="1 2" key="1">
    <citation type="submission" date="2019-07" db="EMBL/GenBank/DDBJ databases">
        <title>Genome sequencing of lignin-degrading bacterial isolates.</title>
        <authorList>
            <person name="Gladden J."/>
        </authorList>
    </citation>
    <scope>NUCLEOTIDE SEQUENCE [LARGE SCALE GENOMIC DNA]</scope>
    <source>
        <strain evidence="1 2">J11</strain>
    </source>
</reference>
<evidence type="ECO:0000313" key="2">
    <source>
        <dbReference type="Proteomes" id="UP000318141"/>
    </source>
</evidence>